<dbReference type="PROSITE" id="PS50893">
    <property type="entry name" value="ABC_TRANSPORTER_2"/>
    <property type="match status" value="1"/>
</dbReference>
<organism evidence="5 6">
    <name type="scientific">Rhodococcus globerulus</name>
    <dbReference type="NCBI Taxonomy" id="33008"/>
    <lineage>
        <taxon>Bacteria</taxon>
        <taxon>Bacillati</taxon>
        <taxon>Actinomycetota</taxon>
        <taxon>Actinomycetes</taxon>
        <taxon>Mycobacteriales</taxon>
        <taxon>Nocardiaceae</taxon>
        <taxon>Rhodococcus</taxon>
    </lineage>
</organism>
<gene>
    <name evidence="5" type="ORF">R3Q16_30805</name>
</gene>
<evidence type="ECO:0000256" key="1">
    <source>
        <dbReference type="ARBA" id="ARBA00022448"/>
    </source>
</evidence>
<dbReference type="PANTHER" id="PTHR42788">
    <property type="entry name" value="TAURINE IMPORT ATP-BINDING PROTEIN-RELATED"/>
    <property type="match status" value="1"/>
</dbReference>
<dbReference type="InterPro" id="IPR003439">
    <property type="entry name" value="ABC_transporter-like_ATP-bd"/>
</dbReference>
<reference evidence="5 6" key="1">
    <citation type="submission" date="2023-10" db="EMBL/GenBank/DDBJ databases">
        <title>Development of a sustainable strategy for remediation of hydrocarbon-contaminated territories based on the waste exchange concept.</title>
        <authorList>
            <person name="Krivoruchko A."/>
        </authorList>
    </citation>
    <scope>NUCLEOTIDE SEQUENCE [LARGE SCALE GENOMIC DNA]</scope>
    <source>
        <strain evidence="5 6">IEGM 1203</strain>
    </source>
</reference>
<keyword evidence="1" id="KW-0813">Transport</keyword>
<dbReference type="Pfam" id="PF00005">
    <property type="entry name" value="ABC_tran"/>
    <property type="match status" value="1"/>
</dbReference>
<sequence length="258" mass="28545">MSTDSAHSAYRVQDASVWLTGHQGKREILRNLDFSIKSGEIVGIIGRSGTGKTTLLRLLGGLVQSTSGSVELIGQPLTGPTRDAVTVFQDYVNALLPWRTVERNVALPLERSLSRRERRERVAETLRLVGLGDRGNEHPWRLSGGMQQRVQIARALAMRPKVLLMDEPFGALDALTRSTLQDEVLRVQQSTGATIVFITHDIDEAAYLADRVLVVANSPGEIVEEIVCDLPRPRDQLLTRELPEYLEVRHRLGIALGG</sequence>
<dbReference type="SUPFAM" id="SSF52540">
    <property type="entry name" value="P-loop containing nucleoside triphosphate hydrolases"/>
    <property type="match status" value="1"/>
</dbReference>
<protein>
    <submittedName>
        <fullName evidence="5">ABC transporter ATP-binding protein</fullName>
    </submittedName>
</protein>
<keyword evidence="2" id="KW-0547">Nucleotide-binding</keyword>
<evidence type="ECO:0000259" key="4">
    <source>
        <dbReference type="PROSITE" id="PS50893"/>
    </source>
</evidence>
<evidence type="ECO:0000313" key="6">
    <source>
        <dbReference type="Proteomes" id="UP001185927"/>
    </source>
</evidence>
<keyword evidence="3 5" id="KW-0067">ATP-binding</keyword>
<dbReference type="PANTHER" id="PTHR42788:SF13">
    <property type="entry name" value="ALIPHATIC SULFONATES IMPORT ATP-BINDING PROTEIN SSUB"/>
    <property type="match status" value="1"/>
</dbReference>
<dbReference type="Gene3D" id="3.40.50.300">
    <property type="entry name" value="P-loop containing nucleotide triphosphate hydrolases"/>
    <property type="match status" value="1"/>
</dbReference>
<accession>A0ABU4C3E2</accession>
<name>A0ABU4C3E2_RHOGO</name>
<proteinExistence type="predicted"/>
<dbReference type="RefSeq" id="WP_317545473.1">
    <property type="nucleotide sequence ID" value="NZ_JAWLKB010000029.1"/>
</dbReference>
<dbReference type="InterPro" id="IPR017871">
    <property type="entry name" value="ABC_transporter-like_CS"/>
</dbReference>
<dbReference type="Proteomes" id="UP001185927">
    <property type="component" value="Unassembled WGS sequence"/>
</dbReference>
<dbReference type="EMBL" id="JAWLKB010000029">
    <property type="protein sequence ID" value="MDV6271021.1"/>
    <property type="molecule type" value="Genomic_DNA"/>
</dbReference>
<evidence type="ECO:0000313" key="5">
    <source>
        <dbReference type="EMBL" id="MDV6271021.1"/>
    </source>
</evidence>
<dbReference type="InterPro" id="IPR027417">
    <property type="entry name" value="P-loop_NTPase"/>
</dbReference>
<evidence type="ECO:0000256" key="3">
    <source>
        <dbReference type="ARBA" id="ARBA00022840"/>
    </source>
</evidence>
<keyword evidence="6" id="KW-1185">Reference proteome</keyword>
<dbReference type="SMART" id="SM00382">
    <property type="entry name" value="AAA"/>
    <property type="match status" value="1"/>
</dbReference>
<dbReference type="InterPro" id="IPR003593">
    <property type="entry name" value="AAA+_ATPase"/>
</dbReference>
<dbReference type="InterPro" id="IPR050166">
    <property type="entry name" value="ABC_transporter_ATP-bind"/>
</dbReference>
<feature type="domain" description="ABC transporter" evidence="4">
    <location>
        <begin position="12"/>
        <end position="242"/>
    </location>
</feature>
<dbReference type="PROSITE" id="PS00211">
    <property type="entry name" value="ABC_TRANSPORTER_1"/>
    <property type="match status" value="1"/>
</dbReference>
<evidence type="ECO:0000256" key="2">
    <source>
        <dbReference type="ARBA" id="ARBA00022741"/>
    </source>
</evidence>
<comment type="caution">
    <text evidence="5">The sequence shown here is derived from an EMBL/GenBank/DDBJ whole genome shotgun (WGS) entry which is preliminary data.</text>
</comment>
<dbReference type="GO" id="GO:0005524">
    <property type="term" value="F:ATP binding"/>
    <property type="evidence" value="ECO:0007669"/>
    <property type="project" value="UniProtKB-KW"/>
</dbReference>